<feature type="region of interest" description="Disordered" evidence="1">
    <location>
        <begin position="22"/>
        <end position="56"/>
    </location>
</feature>
<proteinExistence type="predicted"/>
<gene>
    <name evidence="2" type="ORF">PGLA1383_LOCUS24489</name>
</gene>
<feature type="non-terminal residue" evidence="2">
    <location>
        <position position="1"/>
    </location>
</feature>
<feature type="region of interest" description="Disordered" evidence="1">
    <location>
        <begin position="191"/>
        <end position="214"/>
    </location>
</feature>
<protein>
    <submittedName>
        <fullName evidence="2">Uncharacterized protein</fullName>
    </submittedName>
</protein>
<dbReference type="AlphaFoldDB" id="A0A813EWY4"/>
<evidence type="ECO:0000313" key="3">
    <source>
        <dbReference type="Proteomes" id="UP000654075"/>
    </source>
</evidence>
<feature type="compositionally biased region" description="Basic and acidic residues" evidence="1">
    <location>
        <begin position="34"/>
        <end position="43"/>
    </location>
</feature>
<feature type="compositionally biased region" description="Basic and acidic residues" evidence="1">
    <location>
        <begin position="202"/>
        <end position="214"/>
    </location>
</feature>
<keyword evidence="3" id="KW-1185">Reference proteome</keyword>
<organism evidence="2 3">
    <name type="scientific">Polarella glacialis</name>
    <name type="common">Dinoflagellate</name>
    <dbReference type="NCBI Taxonomy" id="89957"/>
    <lineage>
        <taxon>Eukaryota</taxon>
        <taxon>Sar</taxon>
        <taxon>Alveolata</taxon>
        <taxon>Dinophyceae</taxon>
        <taxon>Suessiales</taxon>
        <taxon>Suessiaceae</taxon>
        <taxon>Polarella</taxon>
    </lineage>
</organism>
<sequence length="364" mass="40159">VLTEAALSAGLPASIITPDLMSGVRVPEEEDDLDKTPDPKGCDRLITQPGDEDSLSEYEDDLSEYDEDIDPASSCHDRHPCWSHEHLVEALEVIQLGGEAGDVSEDGDAHEFDKHLECLKFRSNIHHNSPASSCHERPCWSHEQLFISTTSYLIGVEARAGMKLGGEASDVSEDVDEHESDKHLECLRSSSNIHHNSPASSCHDRHPCRSHEHSVEARAGMQLGGEASDVSEDGDEHESDKHLECLRSSSNIHHNSPACSCHIRHSCWSHEQWAEARAGMQLGGEACDVSEDGDEHEFDKHLECLEFSSDIHHIDPVSSCLDRQPCWSHEHLVEALAGMQLGGEASDVSEDGDEHESDKHLECL</sequence>
<evidence type="ECO:0000313" key="2">
    <source>
        <dbReference type="EMBL" id="CAE8606507.1"/>
    </source>
</evidence>
<name>A0A813EWY4_POLGL</name>
<feature type="non-terminal residue" evidence="2">
    <location>
        <position position="364"/>
    </location>
</feature>
<feature type="compositionally biased region" description="Polar residues" evidence="1">
    <location>
        <begin position="191"/>
        <end position="200"/>
    </location>
</feature>
<evidence type="ECO:0000256" key="1">
    <source>
        <dbReference type="SAM" id="MobiDB-lite"/>
    </source>
</evidence>
<accession>A0A813EWY4</accession>
<dbReference type="EMBL" id="CAJNNV010019365">
    <property type="protein sequence ID" value="CAE8606507.1"/>
    <property type="molecule type" value="Genomic_DNA"/>
</dbReference>
<comment type="caution">
    <text evidence="2">The sequence shown here is derived from an EMBL/GenBank/DDBJ whole genome shotgun (WGS) entry which is preliminary data.</text>
</comment>
<reference evidence="2" key="1">
    <citation type="submission" date="2021-02" db="EMBL/GenBank/DDBJ databases">
        <authorList>
            <person name="Dougan E. K."/>
            <person name="Rhodes N."/>
            <person name="Thang M."/>
            <person name="Chan C."/>
        </authorList>
    </citation>
    <scope>NUCLEOTIDE SEQUENCE</scope>
</reference>
<feature type="region of interest" description="Disordered" evidence="1">
    <location>
        <begin position="343"/>
        <end position="364"/>
    </location>
</feature>
<dbReference type="Proteomes" id="UP000654075">
    <property type="component" value="Unassembled WGS sequence"/>
</dbReference>